<gene>
    <name evidence="2" type="ORF">B0T25DRAFT_545315</name>
</gene>
<dbReference type="PANTHER" id="PTHR33112">
    <property type="entry name" value="DOMAIN PROTEIN, PUTATIVE-RELATED"/>
    <property type="match status" value="1"/>
</dbReference>
<evidence type="ECO:0000313" key="3">
    <source>
        <dbReference type="Proteomes" id="UP001275084"/>
    </source>
</evidence>
<dbReference type="PANTHER" id="PTHR33112:SF8">
    <property type="entry name" value="HETEROKARYON INCOMPATIBILITY DOMAIN-CONTAINING PROTEIN"/>
    <property type="match status" value="1"/>
</dbReference>
<organism evidence="2 3">
    <name type="scientific">Lasiosphaeria hispida</name>
    <dbReference type="NCBI Taxonomy" id="260671"/>
    <lineage>
        <taxon>Eukaryota</taxon>
        <taxon>Fungi</taxon>
        <taxon>Dikarya</taxon>
        <taxon>Ascomycota</taxon>
        <taxon>Pezizomycotina</taxon>
        <taxon>Sordariomycetes</taxon>
        <taxon>Sordariomycetidae</taxon>
        <taxon>Sordariales</taxon>
        <taxon>Lasiosphaeriaceae</taxon>
        <taxon>Lasiosphaeria</taxon>
    </lineage>
</organism>
<proteinExistence type="predicted"/>
<sequence length="728" mass="81432">MAQKCRFCAGLTISHLIELAKEEFTGHTFPDNAYYQHHACFADLEQSAEDGCGLCQLILDCFKGAEREDYEWPRTWAGAEADNDWSMYSAAKEMDMSDVKIAIDASQTFGADPLELVSVFDTILVQVGMSQDAPADPDDEDVWSDRFPTLRLTLSRPACGELRIDGFQVGRVQVDQGVASQYSRDTARAWLEECRSSHPDCLSNGLPELPTRVVDVGTGSNPQTPRVLYTNRGLRANYIALSHCWGGGIAHPLTTKSLEQFRTALPYDDLPASFRDAISISRELGIRYLWIDSLCIIQDSKEDWENESMTMAAVYGNSTLTISAIAASGSNVGILVPGPPPPIPTPSSLRVYPGADALEEVRVERQDLEEENLSLLFMRGPLSVRGWTLQESILSPRHLFYGVRQIYWKCPSHYRSADGTCARFNAPQTSYDNISRVLYAERFRHQISNDLADRESLLLEYYDLVEEYSNRNLTFASDKLPAFSGLAHRLHSLLGGEYLAGLWSSDVKRGLLWFTDRRFCRHVKDYRSPSWSWAATDDAILFNARVASYLPSSAEMKLSDYRVVPRSGGELFGEIESGYLVVEGLMLRLFRSMQVHGALVGDDSDAGNVFWDAPDRGDVPDDSGYKNIIQVTDGTSAYLLSLSLPLPRREAELQIDRTAISEDLYFLFLVHADDNDTQDDSVSSAKCIVIRPVANGIENTFERVGRATIFELSSGWRAPWENRVLTLL</sequence>
<dbReference type="AlphaFoldDB" id="A0AAJ0HJB0"/>
<dbReference type="InterPro" id="IPR010730">
    <property type="entry name" value="HET"/>
</dbReference>
<dbReference type="EMBL" id="JAUIQD010000004">
    <property type="protein sequence ID" value="KAK3353762.1"/>
    <property type="molecule type" value="Genomic_DNA"/>
</dbReference>
<comment type="caution">
    <text evidence="2">The sequence shown here is derived from an EMBL/GenBank/DDBJ whole genome shotgun (WGS) entry which is preliminary data.</text>
</comment>
<evidence type="ECO:0000313" key="2">
    <source>
        <dbReference type="EMBL" id="KAK3353762.1"/>
    </source>
</evidence>
<dbReference type="Proteomes" id="UP001275084">
    <property type="component" value="Unassembled WGS sequence"/>
</dbReference>
<keyword evidence="3" id="KW-1185">Reference proteome</keyword>
<evidence type="ECO:0000259" key="1">
    <source>
        <dbReference type="Pfam" id="PF06985"/>
    </source>
</evidence>
<reference evidence="2" key="1">
    <citation type="journal article" date="2023" name="Mol. Phylogenet. Evol.">
        <title>Genome-scale phylogeny and comparative genomics of the fungal order Sordariales.</title>
        <authorList>
            <person name="Hensen N."/>
            <person name="Bonometti L."/>
            <person name="Westerberg I."/>
            <person name="Brannstrom I.O."/>
            <person name="Guillou S."/>
            <person name="Cros-Aarteil S."/>
            <person name="Calhoun S."/>
            <person name="Haridas S."/>
            <person name="Kuo A."/>
            <person name="Mondo S."/>
            <person name="Pangilinan J."/>
            <person name="Riley R."/>
            <person name="LaButti K."/>
            <person name="Andreopoulos B."/>
            <person name="Lipzen A."/>
            <person name="Chen C."/>
            <person name="Yan M."/>
            <person name="Daum C."/>
            <person name="Ng V."/>
            <person name="Clum A."/>
            <person name="Steindorff A."/>
            <person name="Ohm R.A."/>
            <person name="Martin F."/>
            <person name="Silar P."/>
            <person name="Natvig D.O."/>
            <person name="Lalanne C."/>
            <person name="Gautier V."/>
            <person name="Ament-Velasquez S.L."/>
            <person name="Kruys A."/>
            <person name="Hutchinson M.I."/>
            <person name="Powell A.J."/>
            <person name="Barry K."/>
            <person name="Miller A.N."/>
            <person name="Grigoriev I.V."/>
            <person name="Debuchy R."/>
            <person name="Gladieux P."/>
            <person name="Hiltunen Thoren M."/>
            <person name="Johannesson H."/>
        </authorList>
    </citation>
    <scope>NUCLEOTIDE SEQUENCE</scope>
    <source>
        <strain evidence="2">CBS 955.72</strain>
    </source>
</reference>
<name>A0AAJ0HJB0_9PEZI</name>
<reference evidence="2" key="2">
    <citation type="submission" date="2023-06" db="EMBL/GenBank/DDBJ databases">
        <authorList>
            <consortium name="Lawrence Berkeley National Laboratory"/>
            <person name="Haridas S."/>
            <person name="Hensen N."/>
            <person name="Bonometti L."/>
            <person name="Westerberg I."/>
            <person name="Brannstrom I.O."/>
            <person name="Guillou S."/>
            <person name="Cros-Aarteil S."/>
            <person name="Calhoun S."/>
            <person name="Kuo A."/>
            <person name="Mondo S."/>
            <person name="Pangilinan J."/>
            <person name="Riley R."/>
            <person name="Labutti K."/>
            <person name="Andreopoulos B."/>
            <person name="Lipzen A."/>
            <person name="Chen C."/>
            <person name="Yanf M."/>
            <person name="Daum C."/>
            <person name="Ng V."/>
            <person name="Clum A."/>
            <person name="Steindorff A."/>
            <person name="Ohm R."/>
            <person name="Martin F."/>
            <person name="Silar P."/>
            <person name="Natvig D."/>
            <person name="Lalanne C."/>
            <person name="Gautier V."/>
            <person name="Ament-Velasquez S.L."/>
            <person name="Kruys A."/>
            <person name="Hutchinson M.I."/>
            <person name="Powell A.J."/>
            <person name="Barry K."/>
            <person name="Miller A.N."/>
            <person name="Grigoriev I.V."/>
            <person name="Debuchy R."/>
            <person name="Gladieux P."/>
            <person name="Thoren M.H."/>
            <person name="Johannesson H."/>
        </authorList>
    </citation>
    <scope>NUCLEOTIDE SEQUENCE</scope>
    <source>
        <strain evidence="2">CBS 955.72</strain>
    </source>
</reference>
<feature type="domain" description="Heterokaryon incompatibility" evidence="1">
    <location>
        <begin position="238"/>
        <end position="391"/>
    </location>
</feature>
<protein>
    <submittedName>
        <fullName evidence="2">Heterokaryon incompatibility protein-domain-containing protein</fullName>
    </submittedName>
</protein>
<dbReference type="Pfam" id="PF06985">
    <property type="entry name" value="HET"/>
    <property type="match status" value="1"/>
</dbReference>
<accession>A0AAJ0HJB0</accession>